<dbReference type="Proteomes" id="UP000003294">
    <property type="component" value="Unassembled WGS sequence"/>
</dbReference>
<evidence type="ECO:0000313" key="2">
    <source>
        <dbReference type="Proteomes" id="UP000003294"/>
    </source>
</evidence>
<dbReference type="EMBL" id="ACDY02000008">
    <property type="protein sequence ID" value="EEZ71420.1"/>
    <property type="molecule type" value="Genomic_DNA"/>
</dbReference>
<reference evidence="1 2" key="1">
    <citation type="submission" date="2009-10" db="EMBL/GenBank/DDBJ databases">
        <authorList>
            <person name="Weinstock G."/>
            <person name="Sodergren E."/>
            <person name="Clifton S."/>
            <person name="Fulton L."/>
            <person name="Fulton B."/>
            <person name="Courtney L."/>
            <person name="Fronick C."/>
            <person name="Harrison M."/>
            <person name="Strong C."/>
            <person name="Farmer C."/>
            <person name="Delahaunty K."/>
            <person name="Markovic C."/>
            <person name="Hall O."/>
            <person name="Minx P."/>
            <person name="Tomlinson C."/>
            <person name="Mitreva M."/>
            <person name="Nelson J."/>
            <person name="Hou S."/>
            <person name="Wollam A."/>
            <person name="Pepin K.H."/>
            <person name="Johnson M."/>
            <person name="Bhonagiri V."/>
            <person name="Nash W.E."/>
            <person name="Warren W."/>
            <person name="Chinwalla A."/>
            <person name="Mardis E.R."/>
            <person name="Wilson R.K."/>
        </authorList>
    </citation>
    <scope>NUCLEOTIDE SEQUENCE [LARGE SCALE GENOMIC DNA]</scope>
    <source>
        <strain evidence="1 2">ATCC 14685</strain>
    </source>
</reference>
<sequence>MRKRLFQPERECRKRGVTVPVLIRGWFEVLTKALPGEVHRQGGGCLSLLCFRRHQCR</sequence>
<dbReference type="STRING" id="546262.NEICINOT_04494"/>
<proteinExistence type="predicted"/>
<gene>
    <name evidence="1" type="ORF">NEICINOT_04494</name>
</gene>
<comment type="caution">
    <text evidence="1">The sequence shown here is derived from an EMBL/GenBank/DDBJ whole genome shotgun (WGS) entry which is preliminary data.</text>
</comment>
<organism evidence="1 2">
    <name type="scientific">Neisseria cinerea ATCC 14685</name>
    <dbReference type="NCBI Taxonomy" id="546262"/>
    <lineage>
        <taxon>Bacteria</taxon>
        <taxon>Pseudomonadati</taxon>
        <taxon>Pseudomonadota</taxon>
        <taxon>Betaproteobacteria</taxon>
        <taxon>Neisseriales</taxon>
        <taxon>Neisseriaceae</taxon>
        <taxon>Neisseria</taxon>
    </lineage>
</organism>
<dbReference type="AlphaFoldDB" id="D0W498"/>
<evidence type="ECO:0000313" key="1">
    <source>
        <dbReference type="EMBL" id="EEZ71420.1"/>
    </source>
</evidence>
<name>D0W498_NEICI</name>
<accession>D0W498</accession>
<protein>
    <submittedName>
        <fullName evidence="1">Uncharacterized protein</fullName>
    </submittedName>
</protein>